<reference evidence="3" key="1">
    <citation type="submission" date="2017-09" db="EMBL/GenBank/DDBJ databases">
        <title>Metaegenomics of thermophilic ammonia-oxidizing enrichment culture.</title>
        <authorList>
            <person name="Kato S."/>
            <person name="Suzuki K."/>
        </authorList>
    </citation>
    <scope>NUCLEOTIDE SEQUENCE [LARGE SCALE GENOMIC DNA]</scope>
</reference>
<evidence type="ECO:0000313" key="2">
    <source>
        <dbReference type="EMBL" id="GBD08705.1"/>
    </source>
</evidence>
<feature type="region of interest" description="Disordered" evidence="1">
    <location>
        <begin position="191"/>
        <end position="225"/>
    </location>
</feature>
<protein>
    <submittedName>
        <fullName evidence="2">Uncharacterized protein</fullName>
    </submittedName>
</protein>
<evidence type="ECO:0000313" key="3">
    <source>
        <dbReference type="Proteomes" id="UP000236642"/>
    </source>
</evidence>
<gene>
    <name evidence="2" type="ORF">HRbin22_00946</name>
</gene>
<dbReference type="EMBL" id="BEHY01000015">
    <property type="protein sequence ID" value="GBD08705.1"/>
    <property type="molecule type" value="Genomic_DNA"/>
</dbReference>
<feature type="compositionally biased region" description="Low complexity" evidence="1">
    <location>
        <begin position="216"/>
        <end position="225"/>
    </location>
</feature>
<dbReference type="AlphaFoldDB" id="A0A2H5Y5I5"/>
<proteinExistence type="predicted"/>
<sequence length="225" mass="25111">MREFLIGPAHAFAQNRHVDLGEDLAGLESGGQHPHKEIIGGDRPLPVGADGFDRGPQGQHRRRVIRRRVRVGKASADGAHVAHRRIPNVGGHLRQEGTPPLQLLRELHLPMGGQRPDDHRAVDPPDPFQLGHTSDVHQRWRVRQAQLHQWDQGVPAGQHLRLRMLSQEVQGLLQSARPVVFKGRRIHRPLLSGSGQRVGRGRRAPPLMWLRRRGRPGSPARSSPG</sequence>
<comment type="caution">
    <text evidence="2">The sequence shown here is derived from an EMBL/GenBank/DDBJ whole genome shotgun (WGS) entry which is preliminary data.</text>
</comment>
<accession>A0A2H5Y5I5</accession>
<name>A0A2H5Y5I5_9CHLR</name>
<evidence type="ECO:0000256" key="1">
    <source>
        <dbReference type="SAM" id="MobiDB-lite"/>
    </source>
</evidence>
<dbReference type="Proteomes" id="UP000236642">
    <property type="component" value="Unassembled WGS sequence"/>
</dbReference>
<organism evidence="2 3">
    <name type="scientific">Candidatus Thermoflexus japonica</name>
    <dbReference type="NCBI Taxonomy" id="2035417"/>
    <lineage>
        <taxon>Bacteria</taxon>
        <taxon>Bacillati</taxon>
        <taxon>Chloroflexota</taxon>
        <taxon>Thermoflexia</taxon>
        <taxon>Thermoflexales</taxon>
        <taxon>Thermoflexaceae</taxon>
        <taxon>Thermoflexus</taxon>
    </lineage>
</organism>